<evidence type="ECO:0000313" key="1">
    <source>
        <dbReference type="EMBL" id="OPA75825.1"/>
    </source>
</evidence>
<keyword evidence="2" id="KW-1185">Reference proteome</keyword>
<comment type="caution">
    <text evidence="1">The sequence shown here is derived from an EMBL/GenBank/DDBJ whole genome shotgun (WGS) entry which is preliminary data.</text>
</comment>
<gene>
    <name evidence="1" type="ORF">BVG16_20770</name>
</gene>
<accession>A0A1T2X7M6</accession>
<name>A0A1T2X7M6_9BACL</name>
<dbReference type="Proteomes" id="UP000190188">
    <property type="component" value="Unassembled WGS sequence"/>
</dbReference>
<dbReference type="NCBIfam" id="NF007714">
    <property type="entry name" value="PRK10410.1-2"/>
    <property type="match status" value="1"/>
</dbReference>
<dbReference type="InterPro" id="IPR020483">
    <property type="entry name" value="Uncharacterised_YgbA"/>
</dbReference>
<sequence>MNTGPRIACEKKTVEQMIQIACRGKHGTREELCASCEQLLSYAQTRLSYCRFGENKTTCGACPIHCYKPDKRTEIRAVMRYAGPRMLFHHPFTLLQHTLHGIRSRKK</sequence>
<reference evidence="1 2" key="1">
    <citation type="submission" date="2017-01" db="EMBL/GenBank/DDBJ databases">
        <title>Genome analysis of Paenibacillus selenitrireducens ES3-24.</title>
        <authorList>
            <person name="Xu D."/>
            <person name="Yao R."/>
            <person name="Zheng S."/>
        </authorList>
    </citation>
    <scope>NUCLEOTIDE SEQUENCE [LARGE SCALE GENOMIC DNA]</scope>
    <source>
        <strain evidence="1 2">ES3-24</strain>
    </source>
</reference>
<dbReference type="STRING" id="1324314.BVG16_20770"/>
<evidence type="ECO:0000313" key="2">
    <source>
        <dbReference type="Proteomes" id="UP000190188"/>
    </source>
</evidence>
<dbReference type="EMBL" id="MSZX01000008">
    <property type="protein sequence ID" value="OPA75825.1"/>
    <property type="molecule type" value="Genomic_DNA"/>
</dbReference>
<dbReference type="Pfam" id="PF11756">
    <property type="entry name" value="YgbA_NO"/>
    <property type="match status" value="1"/>
</dbReference>
<evidence type="ECO:0008006" key="3">
    <source>
        <dbReference type="Google" id="ProtNLM"/>
    </source>
</evidence>
<protein>
    <recommendedName>
        <fullName evidence="3">Nitrous oxide-stimulated promoter family protein</fullName>
    </recommendedName>
</protein>
<proteinExistence type="predicted"/>
<organism evidence="1 2">
    <name type="scientific">Paenibacillus selenitireducens</name>
    <dbReference type="NCBI Taxonomy" id="1324314"/>
    <lineage>
        <taxon>Bacteria</taxon>
        <taxon>Bacillati</taxon>
        <taxon>Bacillota</taxon>
        <taxon>Bacilli</taxon>
        <taxon>Bacillales</taxon>
        <taxon>Paenibacillaceae</taxon>
        <taxon>Paenibacillus</taxon>
    </lineage>
</organism>
<dbReference type="AlphaFoldDB" id="A0A1T2X7M6"/>